<geneLocation type="plastid" evidence="6"/>
<dbReference type="FunFam" id="3.30.1390.10:FF:000001">
    <property type="entry name" value="50S ribosomal protein L7/L12"/>
    <property type="match status" value="1"/>
</dbReference>
<accession>A0A451FM82</accession>
<dbReference type="InterPro" id="IPR008932">
    <property type="entry name" value="Ribosomal_bL12_oligo"/>
</dbReference>
<dbReference type="NCBIfam" id="TIGR00855">
    <property type="entry name" value="L12"/>
    <property type="match status" value="1"/>
</dbReference>
<dbReference type="Gene3D" id="1.20.5.710">
    <property type="entry name" value="Single helix bin"/>
    <property type="match status" value="1"/>
</dbReference>
<feature type="domain" description="Large ribosomal subunit protein bL12 oligomerization" evidence="5">
    <location>
        <begin position="6"/>
        <end position="56"/>
    </location>
</feature>
<dbReference type="HAMAP" id="MF_00368">
    <property type="entry name" value="Ribosomal_bL12"/>
    <property type="match status" value="1"/>
</dbReference>
<dbReference type="InterPro" id="IPR000206">
    <property type="entry name" value="Ribosomal_bL12"/>
</dbReference>
<dbReference type="SUPFAM" id="SSF54736">
    <property type="entry name" value="ClpS-like"/>
    <property type="match status" value="1"/>
</dbReference>
<dbReference type="Gene3D" id="3.30.1390.10">
    <property type="match status" value="1"/>
</dbReference>
<evidence type="ECO:0000256" key="3">
    <source>
        <dbReference type="ARBA" id="ARBA00023274"/>
    </source>
</evidence>
<sequence length="133" mass="13902">MADTEKIDQIVDLIKNLSLLEAFELVKSLEKTFGIDASAYARAAAPAVAAPAAGGGAPAQEEKTEFDVVLENVPADKKLAILKVVRSVTGLGLKEAKDLVESAPKAIKEKASKADADSIKKQVEEAGGKVSLK</sequence>
<evidence type="ECO:0000259" key="4">
    <source>
        <dbReference type="Pfam" id="PF00542"/>
    </source>
</evidence>
<evidence type="ECO:0000256" key="1">
    <source>
        <dbReference type="ARBA" id="ARBA00007197"/>
    </source>
</evidence>
<gene>
    <name evidence="6" type="primary">rpl12</name>
</gene>
<keyword evidence="2 6" id="KW-0689">Ribosomal protein</keyword>
<dbReference type="InterPro" id="IPR036235">
    <property type="entry name" value="Ribosomal_bL12_oligo_N_sf"/>
</dbReference>
<dbReference type="EMBL" id="MK281454">
    <property type="protein sequence ID" value="QAA11503.1"/>
    <property type="molecule type" value="Genomic_DNA"/>
</dbReference>
<keyword evidence="6" id="KW-0934">Plastid</keyword>
<evidence type="ECO:0000313" key="6">
    <source>
        <dbReference type="EMBL" id="QAA11503.1"/>
    </source>
</evidence>
<dbReference type="GO" id="GO:0003729">
    <property type="term" value="F:mRNA binding"/>
    <property type="evidence" value="ECO:0007669"/>
    <property type="project" value="TreeGrafter"/>
</dbReference>
<reference evidence="6" key="1">
    <citation type="journal article" date="2019" name="Genome Biol. Evol.">
        <title>Plastid Genomes and Proteins Illuminate the Evolution of Eustigmatophyte Algae and Their Bacterial Endosymbionts.</title>
        <authorList>
            <person name="Sevcikova T."/>
            <person name="Yurchenko T."/>
            <person name="Fawley K.P."/>
            <person name="Amaral R."/>
            <person name="Strnad H."/>
            <person name="Santos L.M."/>
            <person name="Fawley M.W."/>
            <person name="Elias M."/>
        </authorList>
    </citation>
    <scope>NUCLEOTIDE SEQUENCE</scope>
</reference>
<dbReference type="Pfam" id="PF16320">
    <property type="entry name" value="Ribosomal_L12_N"/>
    <property type="match status" value="1"/>
</dbReference>
<dbReference type="PANTHER" id="PTHR45987:SF4">
    <property type="entry name" value="LARGE RIBOSOMAL SUBUNIT PROTEIN BL12M"/>
    <property type="match status" value="1"/>
</dbReference>
<protein>
    <submittedName>
        <fullName evidence="6">Ribosomal protein L12</fullName>
    </submittedName>
</protein>
<feature type="domain" description="Large ribosomal subunit protein bL12 C-terminal" evidence="4">
    <location>
        <begin position="66"/>
        <end position="133"/>
    </location>
</feature>
<dbReference type="GeneID" id="38947585"/>
<dbReference type="SUPFAM" id="SSF48300">
    <property type="entry name" value="Ribosomal protein L7/12, oligomerisation (N-terminal) domain"/>
    <property type="match status" value="1"/>
</dbReference>
<organism evidence="6">
    <name type="scientific">Eustigmatophyceae sp. Chic 10/23 P-6w</name>
    <dbReference type="NCBI Taxonomy" id="1446905"/>
    <lineage>
        <taxon>Eukaryota</taxon>
        <taxon>Sar</taxon>
        <taxon>Stramenopiles</taxon>
        <taxon>Ochrophyta</taxon>
        <taxon>Eustigmatophyceae</taxon>
    </lineage>
</organism>
<dbReference type="RefSeq" id="YP_009550566.1">
    <property type="nucleotide sequence ID" value="NC_040296.1"/>
</dbReference>
<proteinExistence type="inferred from homology"/>
<dbReference type="GO" id="GO:0022625">
    <property type="term" value="C:cytosolic large ribosomal subunit"/>
    <property type="evidence" value="ECO:0007669"/>
    <property type="project" value="TreeGrafter"/>
</dbReference>
<dbReference type="Pfam" id="PF00542">
    <property type="entry name" value="Ribosomal_L12"/>
    <property type="match status" value="1"/>
</dbReference>
<dbReference type="InterPro" id="IPR014719">
    <property type="entry name" value="Ribosomal_bL12_C/ClpS-like"/>
</dbReference>
<dbReference type="InterPro" id="IPR013823">
    <property type="entry name" value="Ribosomal_bL12_C"/>
</dbReference>
<evidence type="ECO:0000256" key="2">
    <source>
        <dbReference type="ARBA" id="ARBA00022980"/>
    </source>
</evidence>
<dbReference type="GO" id="GO:0006412">
    <property type="term" value="P:translation"/>
    <property type="evidence" value="ECO:0007669"/>
    <property type="project" value="InterPro"/>
</dbReference>
<dbReference type="PANTHER" id="PTHR45987">
    <property type="entry name" value="39S RIBOSOMAL PROTEIN L12"/>
    <property type="match status" value="1"/>
</dbReference>
<keyword evidence="3" id="KW-0687">Ribonucleoprotein</keyword>
<dbReference type="CDD" id="cd00387">
    <property type="entry name" value="Ribosomal_L7_L12"/>
    <property type="match status" value="1"/>
</dbReference>
<name>A0A451FM82_9STRA</name>
<dbReference type="GO" id="GO:0003735">
    <property type="term" value="F:structural constituent of ribosome"/>
    <property type="evidence" value="ECO:0007669"/>
    <property type="project" value="InterPro"/>
</dbReference>
<comment type="similarity">
    <text evidence="1">Belongs to the bacterial ribosomal protein bL12 family.</text>
</comment>
<evidence type="ECO:0000259" key="5">
    <source>
        <dbReference type="Pfam" id="PF16320"/>
    </source>
</evidence>
<dbReference type="AlphaFoldDB" id="A0A451FM82"/>